<name>A0A5M8PN73_9LECA</name>
<dbReference type="Proteomes" id="UP000324767">
    <property type="component" value="Unassembled WGS sequence"/>
</dbReference>
<dbReference type="EMBL" id="VXIT01000009">
    <property type="protein sequence ID" value="KAA6410438.1"/>
    <property type="molecule type" value="Genomic_DNA"/>
</dbReference>
<sequence>MPRGWTAVGGELVGPAAAAVEEDATLEVVLVELTAPFRVEEDEEDEEDKEDKEGDGEKEVEERKDEILLKLEEDEKEEEILLKLEVEVDKAVEEAVTPIVVKAEGFPLNRNVFSPEVQLQLLKA</sequence>
<evidence type="ECO:0000313" key="2">
    <source>
        <dbReference type="EMBL" id="KAA6410438.1"/>
    </source>
</evidence>
<comment type="caution">
    <text evidence="2">The sequence shown here is derived from an EMBL/GenBank/DDBJ whole genome shotgun (WGS) entry which is preliminary data.</text>
</comment>
<protein>
    <submittedName>
        <fullName evidence="2">Uncharacterized protein</fullName>
    </submittedName>
</protein>
<feature type="compositionally biased region" description="Acidic residues" evidence="1">
    <location>
        <begin position="40"/>
        <end position="50"/>
    </location>
</feature>
<gene>
    <name evidence="2" type="ORF">FRX48_05859</name>
</gene>
<evidence type="ECO:0000313" key="3">
    <source>
        <dbReference type="Proteomes" id="UP000324767"/>
    </source>
</evidence>
<organism evidence="2 3">
    <name type="scientific">Lasallia pustulata</name>
    <dbReference type="NCBI Taxonomy" id="136370"/>
    <lineage>
        <taxon>Eukaryota</taxon>
        <taxon>Fungi</taxon>
        <taxon>Dikarya</taxon>
        <taxon>Ascomycota</taxon>
        <taxon>Pezizomycotina</taxon>
        <taxon>Lecanoromycetes</taxon>
        <taxon>OSLEUM clade</taxon>
        <taxon>Umbilicariomycetidae</taxon>
        <taxon>Umbilicariales</taxon>
        <taxon>Umbilicariaceae</taxon>
        <taxon>Lasallia</taxon>
    </lineage>
</organism>
<evidence type="ECO:0000256" key="1">
    <source>
        <dbReference type="SAM" id="MobiDB-lite"/>
    </source>
</evidence>
<proteinExistence type="predicted"/>
<reference evidence="2 3" key="1">
    <citation type="submission" date="2019-09" db="EMBL/GenBank/DDBJ databases">
        <title>The hologenome of the rock-dwelling lichen Lasallia pustulata.</title>
        <authorList>
            <person name="Greshake Tzovaras B."/>
            <person name="Segers F."/>
            <person name="Bicker A."/>
            <person name="Dal Grande F."/>
            <person name="Otte J."/>
            <person name="Hankeln T."/>
            <person name="Schmitt I."/>
            <person name="Ebersberger I."/>
        </authorList>
    </citation>
    <scope>NUCLEOTIDE SEQUENCE [LARGE SCALE GENOMIC DNA]</scope>
    <source>
        <strain evidence="2">A1-1</strain>
    </source>
</reference>
<feature type="region of interest" description="Disordered" evidence="1">
    <location>
        <begin position="37"/>
        <end position="63"/>
    </location>
</feature>
<dbReference type="AlphaFoldDB" id="A0A5M8PN73"/>
<accession>A0A5M8PN73</accession>
<feature type="compositionally biased region" description="Basic and acidic residues" evidence="1">
    <location>
        <begin position="51"/>
        <end position="63"/>
    </location>
</feature>